<keyword evidence="2" id="KW-1185">Reference proteome</keyword>
<accession>A0ABZ3F3U3</accession>
<sequence>MICFKMWVDIGLKLLTNMFSLYIKSYRTKSTTLSICDERDLCFAQKYLAALLQKILYCRAVVLVGMPIAA</sequence>
<proteinExistence type="predicted"/>
<name>A0ABZ3F3U3_9HELI</name>
<dbReference type="RefSeq" id="WP_300447161.1">
    <property type="nucleotide sequence ID" value="NZ_CP145316.1"/>
</dbReference>
<evidence type="ECO:0000313" key="2">
    <source>
        <dbReference type="Proteomes" id="UP001434737"/>
    </source>
</evidence>
<dbReference type="Proteomes" id="UP001434737">
    <property type="component" value="Chromosome"/>
</dbReference>
<gene>
    <name evidence="1" type="ORF">V3I05_05625</name>
</gene>
<dbReference type="EMBL" id="CP145316">
    <property type="protein sequence ID" value="XAM17172.1"/>
    <property type="molecule type" value="Genomic_DNA"/>
</dbReference>
<organism evidence="1 2">
    <name type="scientific">Helicobacter mastomyrinus</name>
    <dbReference type="NCBI Taxonomy" id="287948"/>
    <lineage>
        <taxon>Bacteria</taxon>
        <taxon>Pseudomonadati</taxon>
        <taxon>Campylobacterota</taxon>
        <taxon>Epsilonproteobacteria</taxon>
        <taxon>Campylobacterales</taxon>
        <taxon>Helicobacteraceae</taxon>
        <taxon>Helicobacter</taxon>
    </lineage>
</organism>
<reference evidence="1 2" key="1">
    <citation type="submission" date="2024-02" db="EMBL/GenBank/DDBJ databases">
        <title>Genome and pathogenicity analysis of Helicobacter mastomyrinus isolated from mice.</title>
        <authorList>
            <person name="Zhu L."/>
        </authorList>
    </citation>
    <scope>NUCLEOTIDE SEQUENCE [LARGE SCALE GENOMIC DNA]</scope>
    <source>
        <strain evidence="1 2">Hm-17</strain>
    </source>
</reference>
<evidence type="ECO:0000313" key="1">
    <source>
        <dbReference type="EMBL" id="XAM17172.1"/>
    </source>
</evidence>
<protein>
    <submittedName>
        <fullName evidence="1">Uncharacterized protein</fullName>
    </submittedName>
</protein>